<evidence type="ECO:0000313" key="2">
    <source>
        <dbReference type="Proteomes" id="UP000789920"/>
    </source>
</evidence>
<dbReference type="Proteomes" id="UP000789920">
    <property type="component" value="Unassembled WGS sequence"/>
</dbReference>
<gene>
    <name evidence="1" type="ORF">RPERSI_LOCUS26387</name>
</gene>
<comment type="caution">
    <text evidence="1">The sequence shown here is derived from an EMBL/GenBank/DDBJ whole genome shotgun (WGS) entry which is preliminary data.</text>
</comment>
<keyword evidence="2" id="KW-1185">Reference proteome</keyword>
<sequence>MGEKKFPRVVIWNELKEHVDYYEEVLTDYHAKYPKLCEFKKAILRQNNRIQSKLFRGILPTIEKWERLEKK</sequence>
<name>A0ACA9S4P9_9GLOM</name>
<evidence type="ECO:0000313" key="1">
    <source>
        <dbReference type="EMBL" id="CAG8825046.1"/>
    </source>
</evidence>
<protein>
    <submittedName>
        <fullName evidence="1">5231_t:CDS:1</fullName>
    </submittedName>
</protein>
<proteinExistence type="predicted"/>
<reference evidence="1" key="1">
    <citation type="submission" date="2021-06" db="EMBL/GenBank/DDBJ databases">
        <authorList>
            <person name="Kallberg Y."/>
            <person name="Tangrot J."/>
            <person name="Rosling A."/>
        </authorList>
    </citation>
    <scope>NUCLEOTIDE SEQUENCE</scope>
    <source>
        <strain evidence="1">MA461A</strain>
    </source>
</reference>
<organism evidence="1 2">
    <name type="scientific">Racocetra persica</name>
    <dbReference type="NCBI Taxonomy" id="160502"/>
    <lineage>
        <taxon>Eukaryota</taxon>
        <taxon>Fungi</taxon>
        <taxon>Fungi incertae sedis</taxon>
        <taxon>Mucoromycota</taxon>
        <taxon>Glomeromycotina</taxon>
        <taxon>Glomeromycetes</taxon>
        <taxon>Diversisporales</taxon>
        <taxon>Gigasporaceae</taxon>
        <taxon>Racocetra</taxon>
    </lineage>
</organism>
<dbReference type="EMBL" id="CAJVQC010089905">
    <property type="protein sequence ID" value="CAG8825046.1"/>
    <property type="molecule type" value="Genomic_DNA"/>
</dbReference>
<accession>A0ACA9S4P9</accession>